<evidence type="ECO:0000256" key="1">
    <source>
        <dbReference type="SAM" id="MobiDB-lite"/>
    </source>
</evidence>
<dbReference type="EMBL" id="SEKV01000456">
    <property type="protein sequence ID" value="TFY57056.1"/>
    <property type="molecule type" value="Genomic_DNA"/>
</dbReference>
<dbReference type="Proteomes" id="UP000298390">
    <property type="component" value="Unassembled WGS sequence"/>
</dbReference>
<feature type="region of interest" description="Disordered" evidence="1">
    <location>
        <begin position="1"/>
        <end position="42"/>
    </location>
</feature>
<reference evidence="2 3" key="1">
    <citation type="submission" date="2019-01" db="EMBL/GenBank/DDBJ databases">
        <title>Genome sequencing of the rare red list fungi Fomitopsis rosea.</title>
        <authorList>
            <person name="Buettner E."/>
            <person name="Kellner H."/>
        </authorList>
    </citation>
    <scope>NUCLEOTIDE SEQUENCE [LARGE SCALE GENOMIC DNA]</scope>
    <source>
        <strain evidence="2 3">DSM 105464</strain>
    </source>
</reference>
<feature type="compositionally biased region" description="Basic and acidic residues" evidence="1">
    <location>
        <begin position="1"/>
        <end position="19"/>
    </location>
</feature>
<dbReference type="AlphaFoldDB" id="A0A4Y9Y3K4"/>
<comment type="caution">
    <text evidence="2">The sequence shown here is derived from an EMBL/GenBank/DDBJ whole genome shotgun (WGS) entry which is preliminary data.</text>
</comment>
<organism evidence="2 3">
    <name type="scientific">Rhodofomes roseus</name>
    <dbReference type="NCBI Taxonomy" id="34475"/>
    <lineage>
        <taxon>Eukaryota</taxon>
        <taxon>Fungi</taxon>
        <taxon>Dikarya</taxon>
        <taxon>Basidiomycota</taxon>
        <taxon>Agaricomycotina</taxon>
        <taxon>Agaricomycetes</taxon>
        <taxon>Polyporales</taxon>
        <taxon>Rhodofomes</taxon>
    </lineage>
</organism>
<evidence type="ECO:0000313" key="3">
    <source>
        <dbReference type="Proteomes" id="UP000298390"/>
    </source>
</evidence>
<proteinExistence type="predicted"/>
<feature type="region of interest" description="Disordered" evidence="1">
    <location>
        <begin position="78"/>
        <end position="100"/>
    </location>
</feature>
<protein>
    <submittedName>
        <fullName evidence="2">Uncharacterized protein</fullName>
    </submittedName>
</protein>
<name>A0A4Y9Y3K4_9APHY</name>
<sequence length="127" mass="14316">MDTTRNDFTEGHTTDDQKFKKQYQTVGRPPVTDHNINDEYIRDPPNVSGLTFRSRLHAKYSTCLLEPEHPWRDVDVRKAPGLKEGAQEVTDPKQDGVLGDEPMSRIQKEVALGDLASENTVHPNSTS</sequence>
<accession>A0A4Y9Y3K4</accession>
<evidence type="ECO:0000313" key="2">
    <source>
        <dbReference type="EMBL" id="TFY57056.1"/>
    </source>
</evidence>
<gene>
    <name evidence="2" type="ORF">EVJ58_g7258</name>
</gene>